<accession>A0AAV5V171</accession>
<proteinExistence type="predicted"/>
<organism evidence="1 2">
    <name type="scientific">Pristionchus fissidentatus</name>
    <dbReference type="NCBI Taxonomy" id="1538716"/>
    <lineage>
        <taxon>Eukaryota</taxon>
        <taxon>Metazoa</taxon>
        <taxon>Ecdysozoa</taxon>
        <taxon>Nematoda</taxon>
        <taxon>Chromadorea</taxon>
        <taxon>Rhabditida</taxon>
        <taxon>Rhabditina</taxon>
        <taxon>Diplogasteromorpha</taxon>
        <taxon>Diplogasteroidea</taxon>
        <taxon>Neodiplogasteridae</taxon>
        <taxon>Pristionchus</taxon>
    </lineage>
</organism>
<keyword evidence="2" id="KW-1185">Reference proteome</keyword>
<name>A0AAV5V171_9BILA</name>
<sequence length="124" mass="13077">PDTTLFAVRIESSIRDTHTVSLSIISSSILGCRGAGLLATTSALLLQYVVGRRSTRGCCGTRDGAVRGGALCGLGGLLLGRGGRWCRNCGSSRGQGVDTVHRGFGETRLLRSCSCIMIVVHRNR</sequence>
<dbReference type="EMBL" id="BTSY01000002">
    <property type="protein sequence ID" value="GMT13291.1"/>
    <property type="molecule type" value="Genomic_DNA"/>
</dbReference>
<evidence type="ECO:0000313" key="1">
    <source>
        <dbReference type="EMBL" id="GMT13291.1"/>
    </source>
</evidence>
<feature type="non-terminal residue" evidence="1">
    <location>
        <position position="1"/>
    </location>
</feature>
<evidence type="ECO:0000313" key="2">
    <source>
        <dbReference type="Proteomes" id="UP001432322"/>
    </source>
</evidence>
<protein>
    <submittedName>
        <fullName evidence="1">Uncharacterized protein</fullName>
    </submittedName>
</protein>
<dbReference type="AlphaFoldDB" id="A0AAV5V171"/>
<reference evidence="1" key="1">
    <citation type="submission" date="2023-10" db="EMBL/GenBank/DDBJ databases">
        <title>Genome assembly of Pristionchus species.</title>
        <authorList>
            <person name="Yoshida K."/>
            <person name="Sommer R.J."/>
        </authorList>
    </citation>
    <scope>NUCLEOTIDE SEQUENCE</scope>
    <source>
        <strain evidence="1">RS5133</strain>
    </source>
</reference>
<comment type="caution">
    <text evidence="1">The sequence shown here is derived from an EMBL/GenBank/DDBJ whole genome shotgun (WGS) entry which is preliminary data.</text>
</comment>
<dbReference type="Proteomes" id="UP001432322">
    <property type="component" value="Unassembled WGS sequence"/>
</dbReference>
<gene>
    <name evidence="1" type="ORF">PFISCL1PPCAC_4588</name>
</gene>